<evidence type="ECO:0000256" key="1">
    <source>
        <dbReference type="ARBA" id="ARBA00004479"/>
    </source>
</evidence>
<comment type="caution">
    <text evidence="10">The sequence shown here is derived from an EMBL/GenBank/DDBJ whole genome shotgun (WGS) entry which is preliminary data.</text>
</comment>
<evidence type="ECO:0000256" key="8">
    <source>
        <dbReference type="SAM" id="Phobius"/>
    </source>
</evidence>
<evidence type="ECO:0000313" key="11">
    <source>
        <dbReference type="Proteomes" id="UP001166674"/>
    </source>
</evidence>
<evidence type="ECO:0000313" key="10">
    <source>
        <dbReference type="EMBL" id="MBZ3881625.1"/>
    </source>
</evidence>
<dbReference type="GO" id="GO:0005886">
    <property type="term" value="C:plasma membrane"/>
    <property type="evidence" value="ECO:0007669"/>
    <property type="project" value="TreeGrafter"/>
</dbReference>
<evidence type="ECO:0000256" key="5">
    <source>
        <dbReference type="ARBA" id="ARBA00022989"/>
    </source>
</evidence>
<sequence length="232" mass="24773">MARRAVQALLLLGLLGLLGPLQAQDQGFDLADALGDDEKKPTLPPKKPSDGDDFSLEDALGGGGHDEPASPNQPRPQPRPQPNPPGTSGGFSDTDLLDGTSGNDGHGGPDGGSHRNEGQESTYLESPPSFFSSWVQGTWDLEFPRAKFFIFSFRRTHHSRVDPGVRCANSQGVVPGIVGAVVVAVAGAISSFIAYQKKKLCFKENDAPLHPDTLQQPGAPQQPEMIKKWELS</sequence>
<keyword evidence="6 8" id="KW-0472">Membrane</keyword>
<keyword evidence="5 8" id="KW-1133">Transmembrane helix</keyword>
<dbReference type="GO" id="GO:0034109">
    <property type="term" value="P:homotypic cell-cell adhesion"/>
    <property type="evidence" value="ECO:0007669"/>
    <property type="project" value="TreeGrafter"/>
</dbReference>
<evidence type="ECO:0000256" key="4">
    <source>
        <dbReference type="ARBA" id="ARBA00022729"/>
    </source>
</evidence>
<name>A0AA41T233_SCICA</name>
<gene>
    <name evidence="10" type="ORF">SUZIE_163885</name>
</gene>
<dbReference type="GO" id="GO:2000391">
    <property type="term" value="P:positive regulation of neutrophil extravasation"/>
    <property type="evidence" value="ECO:0007669"/>
    <property type="project" value="TreeGrafter"/>
</dbReference>
<keyword evidence="4 9" id="KW-0732">Signal</keyword>
<comment type="subcellular location">
    <subcellularLocation>
        <location evidence="1">Membrane</location>
        <topology evidence="1">Single-pass type I membrane protein</topology>
    </subcellularLocation>
</comment>
<keyword evidence="3 8" id="KW-0812">Transmembrane</keyword>
<dbReference type="PANTHER" id="PTHR15076">
    <property type="entry name" value="CD99/MIC2 PROTEIN RELATED"/>
    <property type="match status" value="1"/>
</dbReference>
<feature type="chain" id="PRO_5041371990" evidence="9">
    <location>
        <begin position="24"/>
        <end position="232"/>
    </location>
</feature>
<evidence type="ECO:0000256" key="3">
    <source>
        <dbReference type="ARBA" id="ARBA00022692"/>
    </source>
</evidence>
<dbReference type="PANTHER" id="PTHR15076:SF15">
    <property type="entry name" value="CD99 ANTIGEN"/>
    <property type="match status" value="1"/>
</dbReference>
<dbReference type="InterPro" id="IPR022078">
    <property type="entry name" value="CD99L2"/>
</dbReference>
<dbReference type="Proteomes" id="UP001166674">
    <property type="component" value="Unassembled WGS sequence"/>
</dbReference>
<proteinExistence type="inferred from homology"/>
<dbReference type="EMBL" id="JAATJV010377714">
    <property type="protein sequence ID" value="MBZ3881625.1"/>
    <property type="molecule type" value="Genomic_DNA"/>
</dbReference>
<feature type="compositionally biased region" description="Pro residues" evidence="7">
    <location>
        <begin position="71"/>
        <end position="85"/>
    </location>
</feature>
<evidence type="ECO:0000256" key="7">
    <source>
        <dbReference type="SAM" id="MobiDB-lite"/>
    </source>
</evidence>
<feature type="compositionally biased region" description="Gly residues" evidence="7">
    <location>
        <begin position="102"/>
        <end position="111"/>
    </location>
</feature>
<feature type="region of interest" description="Disordered" evidence="7">
    <location>
        <begin position="32"/>
        <end position="125"/>
    </location>
</feature>
<evidence type="ECO:0000256" key="9">
    <source>
        <dbReference type="SAM" id="SignalP"/>
    </source>
</evidence>
<accession>A0AA41T233</accession>
<protein>
    <submittedName>
        <fullName evidence="10">CD99 antigen</fullName>
    </submittedName>
</protein>
<dbReference type="Pfam" id="PF12301">
    <property type="entry name" value="CD99L2"/>
    <property type="match status" value="1"/>
</dbReference>
<feature type="signal peptide" evidence="9">
    <location>
        <begin position="1"/>
        <end position="23"/>
    </location>
</feature>
<dbReference type="AlphaFoldDB" id="A0AA41T233"/>
<evidence type="ECO:0000256" key="2">
    <source>
        <dbReference type="ARBA" id="ARBA00008763"/>
    </source>
</evidence>
<keyword evidence="11" id="KW-1185">Reference proteome</keyword>
<organism evidence="10 11">
    <name type="scientific">Sciurus carolinensis</name>
    <name type="common">Eastern gray squirrel</name>
    <dbReference type="NCBI Taxonomy" id="30640"/>
    <lineage>
        <taxon>Eukaryota</taxon>
        <taxon>Metazoa</taxon>
        <taxon>Chordata</taxon>
        <taxon>Craniata</taxon>
        <taxon>Vertebrata</taxon>
        <taxon>Euteleostomi</taxon>
        <taxon>Mammalia</taxon>
        <taxon>Eutheria</taxon>
        <taxon>Euarchontoglires</taxon>
        <taxon>Glires</taxon>
        <taxon>Rodentia</taxon>
        <taxon>Sciuromorpha</taxon>
        <taxon>Sciuridae</taxon>
        <taxon>Sciurinae</taxon>
        <taxon>Sciurini</taxon>
        <taxon>Sciurus</taxon>
    </lineage>
</organism>
<dbReference type="GO" id="GO:0072683">
    <property type="term" value="P:T cell extravasation"/>
    <property type="evidence" value="ECO:0007669"/>
    <property type="project" value="TreeGrafter"/>
</dbReference>
<comment type="similarity">
    <text evidence="2">Belongs to the CD99 family.</text>
</comment>
<evidence type="ECO:0000256" key="6">
    <source>
        <dbReference type="ARBA" id="ARBA00023136"/>
    </source>
</evidence>
<feature type="transmembrane region" description="Helical" evidence="8">
    <location>
        <begin position="173"/>
        <end position="195"/>
    </location>
</feature>
<reference evidence="10" key="1">
    <citation type="submission" date="2020-03" db="EMBL/GenBank/DDBJ databases">
        <title>Studies in the Genomics of Life Span.</title>
        <authorList>
            <person name="Glass D."/>
        </authorList>
    </citation>
    <scope>NUCLEOTIDE SEQUENCE</scope>
    <source>
        <strain evidence="10">SUZIE</strain>
        <tissue evidence="10">Muscle</tissue>
    </source>
</reference>